<dbReference type="EMBL" id="VCKZ01000269">
    <property type="protein sequence ID" value="TMR32354.1"/>
    <property type="molecule type" value="Genomic_DNA"/>
</dbReference>
<reference evidence="1 2" key="1">
    <citation type="submission" date="2019-05" db="EMBL/GenBank/DDBJ databases">
        <title>Draft genome sequence of Actinomadura geliboluensis A8036.</title>
        <authorList>
            <person name="Saricaoglu S."/>
            <person name="Isik K."/>
        </authorList>
    </citation>
    <scope>NUCLEOTIDE SEQUENCE [LARGE SCALE GENOMIC DNA]</scope>
    <source>
        <strain evidence="1 2">A8036</strain>
    </source>
</reference>
<accession>A0A5S4GIJ9</accession>
<sequence length="276" mass="29908">MSDIEQAPPGVDSTIPSPARMYDYILGGSANFTVDREAVKKVREHMPDLEDAAWANRGFLQRSVRWLAQQGVRQFIDVGAGLPTGNNTHDAVQKVAPDARILYVDNDPLVEIHAKSLLEGVAGTAFITADFRDPDGLLGHEETTAMIDFTEPVALLLVTVTHFVPDEDDPWGVVQRYVSRLAPGSYVALSAISSDRQVSEELDQVTAVYARSSSGGAYPRPRAEIERFFAGLEIVPPYEGAPAELCHLGVWGAEDPDEADSDGSQLGYCAVARKPA</sequence>
<protein>
    <recommendedName>
        <fullName evidence="3">SAM-dependent methyltransferase</fullName>
    </recommendedName>
</protein>
<dbReference type="Proteomes" id="UP000305238">
    <property type="component" value="Unassembled WGS sequence"/>
</dbReference>
<organism evidence="1 2">
    <name type="scientific">Actinomadura geliboluensis</name>
    <dbReference type="NCBI Taxonomy" id="882440"/>
    <lineage>
        <taxon>Bacteria</taxon>
        <taxon>Bacillati</taxon>
        <taxon>Actinomycetota</taxon>
        <taxon>Actinomycetes</taxon>
        <taxon>Streptosporangiales</taxon>
        <taxon>Thermomonosporaceae</taxon>
        <taxon>Actinomadura</taxon>
    </lineage>
</organism>
<dbReference type="PIRSF" id="PIRSF017393">
    <property type="entry name" value="MTase_SAV2177"/>
    <property type="match status" value="1"/>
</dbReference>
<dbReference type="Gene3D" id="3.40.50.150">
    <property type="entry name" value="Vaccinia Virus protein VP39"/>
    <property type="match status" value="1"/>
</dbReference>
<dbReference type="InterPro" id="IPR029063">
    <property type="entry name" value="SAM-dependent_MTases_sf"/>
</dbReference>
<keyword evidence="2" id="KW-1185">Reference proteome</keyword>
<dbReference type="AlphaFoldDB" id="A0A5S4GIJ9"/>
<evidence type="ECO:0000313" key="2">
    <source>
        <dbReference type="Proteomes" id="UP000305238"/>
    </source>
</evidence>
<gene>
    <name evidence="1" type="ORF">ETD96_29785</name>
</gene>
<dbReference type="RefSeq" id="WP_138639818.1">
    <property type="nucleotide sequence ID" value="NZ_JASWDG010000101.1"/>
</dbReference>
<dbReference type="Pfam" id="PF04672">
    <property type="entry name" value="Methyltransf_19"/>
    <property type="match status" value="1"/>
</dbReference>
<proteinExistence type="predicted"/>
<evidence type="ECO:0008006" key="3">
    <source>
        <dbReference type="Google" id="ProtNLM"/>
    </source>
</evidence>
<comment type="caution">
    <text evidence="1">The sequence shown here is derived from an EMBL/GenBank/DDBJ whole genome shotgun (WGS) entry which is preliminary data.</text>
</comment>
<dbReference type="InterPro" id="IPR006764">
    <property type="entry name" value="SAM_dep_MeTrfase_SAV2177_type"/>
</dbReference>
<name>A0A5S4GIJ9_9ACTN</name>
<dbReference type="SUPFAM" id="SSF53335">
    <property type="entry name" value="S-adenosyl-L-methionine-dependent methyltransferases"/>
    <property type="match status" value="1"/>
</dbReference>
<dbReference type="OrthoDB" id="3216820at2"/>
<evidence type="ECO:0000313" key="1">
    <source>
        <dbReference type="EMBL" id="TMR32354.1"/>
    </source>
</evidence>